<reference evidence="2" key="2">
    <citation type="submission" date="2021-04" db="EMBL/GenBank/DDBJ databases">
        <authorList>
            <person name="Podell S."/>
        </authorList>
    </citation>
    <scope>NUCLEOTIDE SEQUENCE</scope>
    <source>
        <strain evidence="2">Hildebrandi</strain>
    </source>
</reference>
<organism evidence="2 3">
    <name type="scientific">Nitzschia inconspicua</name>
    <dbReference type="NCBI Taxonomy" id="303405"/>
    <lineage>
        <taxon>Eukaryota</taxon>
        <taxon>Sar</taxon>
        <taxon>Stramenopiles</taxon>
        <taxon>Ochrophyta</taxon>
        <taxon>Bacillariophyta</taxon>
        <taxon>Bacillariophyceae</taxon>
        <taxon>Bacillariophycidae</taxon>
        <taxon>Bacillariales</taxon>
        <taxon>Bacillariaceae</taxon>
        <taxon>Nitzschia</taxon>
    </lineage>
</organism>
<dbReference type="EMBL" id="JAGRRH010000018">
    <property type="protein sequence ID" value="KAG7350915.1"/>
    <property type="molecule type" value="Genomic_DNA"/>
</dbReference>
<dbReference type="OrthoDB" id="40885at2759"/>
<feature type="region of interest" description="Disordered" evidence="1">
    <location>
        <begin position="42"/>
        <end position="104"/>
    </location>
</feature>
<comment type="caution">
    <text evidence="2">The sequence shown here is derived from an EMBL/GenBank/DDBJ whole genome shotgun (WGS) entry which is preliminary data.</text>
</comment>
<proteinExistence type="predicted"/>
<feature type="compositionally biased region" description="Basic and acidic residues" evidence="1">
    <location>
        <begin position="93"/>
        <end position="104"/>
    </location>
</feature>
<protein>
    <submittedName>
        <fullName evidence="2">Uncharacterized protein</fullName>
    </submittedName>
</protein>
<dbReference type="AlphaFoldDB" id="A0A9K3KVS5"/>
<name>A0A9K3KVS5_9STRA</name>
<gene>
    <name evidence="2" type="ORF">IV203_010275</name>
</gene>
<evidence type="ECO:0000256" key="1">
    <source>
        <dbReference type="SAM" id="MobiDB-lite"/>
    </source>
</evidence>
<feature type="compositionally biased region" description="Basic and acidic residues" evidence="1">
    <location>
        <begin position="43"/>
        <end position="61"/>
    </location>
</feature>
<accession>A0A9K3KVS5</accession>
<keyword evidence="3" id="KW-1185">Reference proteome</keyword>
<evidence type="ECO:0000313" key="2">
    <source>
        <dbReference type="EMBL" id="KAG7350915.1"/>
    </source>
</evidence>
<evidence type="ECO:0000313" key="3">
    <source>
        <dbReference type="Proteomes" id="UP000693970"/>
    </source>
</evidence>
<reference evidence="2" key="1">
    <citation type="journal article" date="2021" name="Sci. Rep.">
        <title>Diploid genomic architecture of Nitzschia inconspicua, an elite biomass production diatom.</title>
        <authorList>
            <person name="Oliver A."/>
            <person name="Podell S."/>
            <person name="Pinowska A."/>
            <person name="Traller J.C."/>
            <person name="Smith S.R."/>
            <person name="McClure R."/>
            <person name="Beliaev A."/>
            <person name="Bohutskyi P."/>
            <person name="Hill E.A."/>
            <person name="Rabines A."/>
            <person name="Zheng H."/>
            <person name="Allen L.Z."/>
            <person name="Kuo A."/>
            <person name="Grigoriev I.V."/>
            <person name="Allen A.E."/>
            <person name="Hazlebeck D."/>
            <person name="Allen E.E."/>
        </authorList>
    </citation>
    <scope>NUCLEOTIDE SEQUENCE</scope>
    <source>
        <strain evidence="2">Hildebrandi</strain>
    </source>
</reference>
<dbReference type="Proteomes" id="UP000693970">
    <property type="component" value="Unassembled WGS sequence"/>
</dbReference>
<sequence length="104" mass="11454">MATLMIDTLVGCVGSRCRNTCNNIKHILHRLYSTLNATMVMHPKTDDDKKHGSVPETKKVSEGSASRNIARKHDHDPHRKEKKQHGGGVGGKGDWKEVDDGSVP</sequence>